<comment type="caution">
    <text evidence="1">The sequence shown here is derived from an EMBL/GenBank/DDBJ whole genome shotgun (WGS) entry which is preliminary data.</text>
</comment>
<dbReference type="Proteomes" id="UP000285326">
    <property type="component" value="Unassembled WGS sequence"/>
</dbReference>
<evidence type="ECO:0000313" key="2">
    <source>
        <dbReference type="Proteomes" id="UP000285326"/>
    </source>
</evidence>
<protein>
    <submittedName>
        <fullName evidence="1">Uncharacterized protein</fullName>
    </submittedName>
</protein>
<name>A0A420JBW2_9PEZI</name>
<dbReference type="EMBL" id="MCBS01013595">
    <property type="protein sequence ID" value="RKF84232.1"/>
    <property type="molecule type" value="Genomic_DNA"/>
</dbReference>
<gene>
    <name evidence="1" type="ORF">GcM1_135002</name>
</gene>
<reference evidence="1 2" key="1">
    <citation type="journal article" date="2018" name="BMC Genomics">
        <title>Comparative genome analyses reveal sequence features reflecting distinct modes of host-adaptation between dicot and monocot powdery mildew.</title>
        <authorList>
            <person name="Wu Y."/>
            <person name="Ma X."/>
            <person name="Pan Z."/>
            <person name="Kale S.D."/>
            <person name="Song Y."/>
            <person name="King H."/>
            <person name="Zhang Q."/>
            <person name="Presley C."/>
            <person name="Deng X."/>
            <person name="Wei C.I."/>
            <person name="Xiao S."/>
        </authorList>
    </citation>
    <scope>NUCLEOTIDE SEQUENCE [LARGE SCALE GENOMIC DNA]</scope>
    <source>
        <strain evidence="1">UMSG1</strain>
    </source>
</reference>
<sequence>MTKSNSDEVFNDLANALKYEYEPWTEDQILNALREDSATSFTSPNISYKINSNPDLYNSHTITGKRRSQISHLHHQLASATAQIQLSLLLAATTLNQTPSRTHLQTCLNLRDQT</sequence>
<proteinExistence type="predicted"/>
<dbReference type="AlphaFoldDB" id="A0A420JBW2"/>
<evidence type="ECO:0000313" key="1">
    <source>
        <dbReference type="EMBL" id="RKF84232.1"/>
    </source>
</evidence>
<organism evidence="1 2">
    <name type="scientific">Golovinomyces cichoracearum</name>
    <dbReference type="NCBI Taxonomy" id="62708"/>
    <lineage>
        <taxon>Eukaryota</taxon>
        <taxon>Fungi</taxon>
        <taxon>Dikarya</taxon>
        <taxon>Ascomycota</taxon>
        <taxon>Pezizomycotina</taxon>
        <taxon>Leotiomycetes</taxon>
        <taxon>Erysiphales</taxon>
        <taxon>Erysiphaceae</taxon>
        <taxon>Golovinomyces</taxon>
    </lineage>
</organism>
<accession>A0A420JBW2</accession>